<evidence type="ECO:0000256" key="1">
    <source>
        <dbReference type="ARBA" id="ARBA00001947"/>
    </source>
</evidence>
<feature type="chain" id="PRO_5031041848" evidence="7">
    <location>
        <begin position="25"/>
        <end position="928"/>
    </location>
</feature>
<evidence type="ECO:0000259" key="8">
    <source>
        <dbReference type="Pfam" id="PF00246"/>
    </source>
</evidence>
<dbReference type="SUPFAM" id="SSF52317">
    <property type="entry name" value="Class I glutamine amidotransferase-like"/>
    <property type="match status" value="1"/>
</dbReference>
<accession>A0A7U3ZGI9</accession>
<name>A0A7U3ZGI9_RUNSL</name>
<dbReference type="PANTHER" id="PTHR11705">
    <property type="entry name" value="PROTEASE FAMILY M14 CARBOXYPEPTIDASE A,B"/>
    <property type="match status" value="1"/>
</dbReference>
<dbReference type="AlphaFoldDB" id="A0A7U3ZGI9"/>
<dbReference type="RefSeq" id="WP_013926146.1">
    <property type="nucleotide sequence ID" value="NC_015703.1"/>
</dbReference>
<dbReference type="InterPro" id="IPR029062">
    <property type="entry name" value="Class_I_gatase-like"/>
</dbReference>
<evidence type="ECO:0000256" key="3">
    <source>
        <dbReference type="ARBA" id="ARBA00022670"/>
    </source>
</evidence>
<dbReference type="GO" id="GO:0008270">
    <property type="term" value="F:zinc ion binding"/>
    <property type="evidence" value="ECO:0007669"/>
    <property type="project" value="InterPro"/>
</dbReference>
<dbReference type="Proteomes" id="UP000000493">
    <property type="component" value="Chromosome"/>
</dbReference>
<dbReference type="KEGG" id="rsi:Runsl_0369"/>
<evidence type="ECO:0000256" key="6">
    <source>
        <dbReference type="ARBA" id="ARBA00023049"/>
    </source>
</evidence>
<keyword evidence="4" id="KW-0378">Hydrolase</keyword>
<dbReference type="Pfam" id="PF00246">
    <property type="entry name" value="Peptidase_M14"/>
    <property type="match status" value="1"/>
</dbReference>
<reference evidence="9 10" key="2">
    <citation type="journal article" date="2012" name="Stand. Genomic Sci.">
        <title>Complete genome sequence of the aquatic bacterium Runella slithyformis type strain (LSU 4(T)).</title>
        <authorList>
            <person name="Copeland A."/>
            <person name="Zhang X."/>
            <person name="Misra M."/>
            <person name="Lapidus A."/>
            <person name="Nolan M."/>
            <person name="Lucas S."/>
            <person name="Deshpande S."/>
            <person name="Cheng J.F."/>
            <person name="Tapia R."/>
            <person name="Goodwin L.A."/>
            <person name="Pitluck S."/>
            <person name="Liolios K."/>
            <person name="Pagani I."/>
            <person name="Ivanova N."/>
            <person name="Mikhailova N."/>
            <person name="Pati A."/>
            <person name="Chen A."/>
            <person name="Palaniappan K."/>
            <person name="Land M."/>
            <person name="Hauser L."/>
            <person name="Pan C."/>
            <person name="Jeffries C.D."/>
            <person name="Detter J.C."/>
            <person name="Brambilla E.M."/>
            <person name="Rohde M."/>
            <person name="Djao O.D."/>
            <person name="Goker M."/>
            <person name="Sikorski J."/>
            <person name="Tindall B.J."/>
            <person name="Woyke T."/>
            <person name="Bristow J."/>
            <person name="Eisen J.A."/>
            <person name="Markowitz V."/>
            <person name="Hugenholtz P."/>
            <person name="Kyrpides N.C."/>
            <person name="Klenk H.P."/>
            <person name="Mavromatis K."/>
        </authorList>
    </citation>
    <scope>NUCLEOTIDE SEQUENCE [LARGE SCALE GENOMIC DNA]</scope>
    <source>
        <strain evidence="10">ATCC 29530 / DSM 19594 / LMG 11500 / NCIMB 11436 / LSU 4</strain>
    </source>
</reference>
<reference evidence="10" key="1">
    <citation type="submission" date="2011-06" db="EMBL/GenBank/DDBJ databases">
        <title>The complete genome of chromosome of Runella slithyformis DSM 19594.</title>
        <authorList>
            <consortium name="US DOE Joint Genome Institute (JGI-PGF)"/>
            <person name="Lucas S."/>
            <person name="Han J."/>
            <person name="Lapidus A."/>
            <person name="Bruce D."/>
            <person name="Goodwin L."/>
            <person name="Pitluck S."/>
            <person name="Peters L."/>
            <person name="Kyrpides N."/>
            <person name="Mavromatis K."/>
            <person name="Ivanova N."/>
            <person name="Ovchinnikova G."/>
            <person name="Zhang X."/>
            <person name="Misra M."/>
            <person name="Detter J.C."/>
            <person name="Tapia R."/>
            <person name="Han C."/>
            <person name="Land M."/>
            <person name="Hauser L."/>
            <person name="Markowitz V."/>
            <person name="Cheng J.-F."/>
            <person name="Hugenholtz P."/>
            <person name="Woyke T."/>
            <person name="Wu D."/>
            <person name="Tindall B."/>
            <person name="Faehrich R."/>
            <person name="Brambilla E."/>
            <person name="Klenk H.-P."/>
            <person name="Eisen J.A."/>
        </authorList>
    </citation>
    <scope>NUCLEOTIDE SEQUENCE [LARGE SCALE GENOMIC DNA]</scope>
    <source>
        <strain evidence="10">ATCC 29530 / DSM 19594 / LMG 11500 / NCIMB 11436 / LSU 4</strain>
    </source>
</reference>
<comment type="similarity">
    <text evidence="2">Belongs to the peptidase M14 family.</text>
</comment>
<evidence type="ECO:0000256" key="7">
    <source>
        <dbReference type="SAM" id="SignalP"/>
    </source>
</evidence>
<evidence type="ECO:0000256" key="5">
    <source>
        <dbReference type="ARBA" id="ARBA00022833"/>
    </source>
</evidence>
<dbReference type="GO" id="GO:0005615">
    <property type="term" value="C:extracellular space"/>
    <property type="evidence" value="ECO:0007669"/>
    <property type="project" value="TreeGrafter"/>
</dbReference>
<keyword evidence="3" id="KW-0645">Protease</keyword>
<dbReference type="Gene3D" id="3.40.630.10">
    <property type="entry name" value="Zn peptidases"/>
    <property type="match status" value="1"/>
</dbReference>
<sequence>MQFKHLSKSFLVPCLLLSTVVAYTQQIDEPYNQKIREFTTDPRFLPSSVLDLVNDPKIPSPLKQFGQIVGAPGTLHRTAEIYGYFQKLAQTSPNIVTEQIGTTEENRPIQMAVIANAATIKRLDHYKKQLALLADPRKVNPADVQKIVGDSKVVYFLNGGMHASETGSPEMLMELAYRLVTGQADEIKAIRDNIIVIINPVSEPDGWDKMVDWYNRYTKKRKDFEDGMPASPPYWGKYVYHDNNRDGLQVSQAITKSIFKAYFDWHPTVMLDLHESVPLLYISTGTGPYSEAVDPVAIGEWQIMADHDMTTLAAQGLPGVFNWAFYDGWYPGYGIWVANNHNSVGRFYETYGNAGANTFMRDLANAKFAGDNVTSREWYRPYPATEKVYWSFRNNINYMQAGVLASLGYAAANGKLLLKNFYTKSLNNLNKAAKETPKAFVIGKDQRDPAAAAYLVNQLRMQGVEVHKAESGKNQGDYVVVLNQPYRNLAVSLLTKQNYPKEAKFPPYDAIAWTLQYLNGVTVTQQDTLKYDLADLKLLTTDAKFEGKAEGEGSHYVLNYKAQNTVLPAAYWIKSQNANAKTIVLDAKTALEGRKDTLAQGAVVFTGISADQAKQVAAKFGFDLIPTKTLPTVKQHEVSLPRVAIYHTWYQTQDEGWSRYTFEQRGIPYTSIHKDHLKKGNLRAQFDVILVPRVGGTGANFLHEVDTKFGPMPYTKTAEFPAHGAPDATDDMTGGPGFEGVAELKKFVDAGGVLITLDNSSSIMSDLGIVRELKRYESPTLFHPGSIVQVKARNRNHPIMYGYPEVFHVFKGQGALLQTEKRDRDMMLMQYGTKPLKEEEEYKGLVMGMPDKKEVKDAKPATSKPEPPYVLSGMVRNEQTIIGHGGIFNVPVGKGQVVAFTFDPLHRYLNHHDAPMLWNAILNWNALR</sequence>
<proteinExistence type="inferred from homology"/>
<dbReference type="EMBL" id="CP002859">
    <property type="protein sequence ID" value="AEI46821.1"/>
    <property type="molecule type" value="Genomic_DNA"/>
</dbReference>
<gene>
    <name evidence="9" type="ordered locus">Runsl_0369</name>
</gene>
<keyword evidence="10" id="KW-1185">Reference proteome</keyword>
<keyword evidence="6" id="KW-0482">Metalloprotease</keyword>
<dbReference type="InterPro" id="IPR000834">
    <property type="entry name" value="Peptidase_M14"/>
</dbReference>
<evidence type="ECO:0000313" key="9">
    <source>
        <dbReference type="EMBL" id="AEI46821.1"/>
    </source>
</evidence>
<protein>
    <submittedName>
        <fullName evidence="9">Peptidase M14 carboxypeptidase A</fullName>
    </submittedName>
</protein>
<keyword evidence="9" id="KW-0121">Carboxypeptidase</keyword>
<dbReference type="PANTHER" id="PTHR11705:SF143">
    <property type="entry name" value="SLL0236 PROTEIN"/>
    <property type="match status" value="1"/>
</dbReference>
<evidence type="ECO:0000256" key="2">
    <source>
        <dbReference type="ARBA" id="ARBA00005988"/>
    </source>
</evidence>
<dbReference type="GO" id="GO:0004181">
    <property type="term" value="F:metallocarboxypeptidase activity"/>
    <property type="evidence" value="ECO:0007669"/>
    <property type="project" value="InterPro"/>
</dbReference>
<comment type="cofactor">
    <cofactor evidence="1">
        <name>Zn(2+)</name>
        <dbReference type="ChEBI" id="CHEBI:29105"/>
    </cofactor>
</comment>
<keyword evidence="7" id="KW-0732">Signal</keyword>
<evidence type="ECO:0000313" key="10">
    <source>
        <dbReference type="Proteomes" id="UP000000493"/>
    </source>
</evidence>
<organism evidence="9 10">
    <name type="scientific">Runella slithyformis (strain ATCC 29530 / DSM 19594 / LMG 11500 / NCIMB 11436 / LSU 4)</name>
    <dbReference type="NCBI Taxonomy" id="761193"/>
    <lineage>
        <taxon>Bacteria</taxon>
        <taxon>Pseudomonadati</taxon>
        <taxon>Bacteroidota</taxon>
        <taxon>Cytophagia</taxon>
        <taxon>Cytophagales</taxon>
        <taxon>Spirosomataceae</taxon>
        <taxon>Runella</taxon>
    </lineage>
</organism>
<keyword evidence="5" id="KW-0862">Zinc</keyword>
<dbReference type="GO" id="GO:0006508">
    <property type="term" value="P:proteolysis"/>
    <property type="evidence" value="ECO:0007669"/>
    <property type="project" value="UniProtKB-KW"/>
</dbReference>
<dbReference type="SUPFAM" id="SSF53187">
    <property type="entry name" value="Zn-dependent exopeptidases"/>
    <property type="match status" value="1"/>
</dbReference>
<feature type="domain" description="Peptidase M14" evidence="8">
    <location>
        <begin position="81"/>
        <end position="214"/>
    </location>
</feature>
<feature type="signal peptide" evidence="7">
    <location>
        <begin position="1"/>
        <end position="24"/>
    </location>
</feature>
<evidence type="ECO:0000256" key="4">
    <source>
        <dbReference type="ARBA" id="ARBA00022801"/>
    </source>
</evidence>